<protein>
    <submittedName>
        <fullName evidence="1">Uncharacterized protein</fullName>
    </submittedName>
</protein>
<dbReference type="AlphaFoldDB" id="A0A495QSS4"/>
<dbReference type="OrthoDB" id="3487686at2"/>
<dbReference type="Proteomes" id="UP000274601">
    <property type="component" value="Unassembled WGS sequence"/>
</dbReference>
<evidence type="ECO:0000313" key="2">
    <source>
        <dbReference type="Proteomes" id="UP000274601"/>
    </source>
</evidence>
<sequence length="94" mass="10580">MNTSPAREPRLVHAPERQIPEFTLYLEEDGSWVAVHKRDPDLRLAAADWRDLFWACTAARITATLREAAEELASRMAEPGRAWRCGDPDGGPHV</sequence>
<dbReference type="EMBL" id="RBWU01000002">
    <property type="protein sequence ID" value="RKS76487.1"/>
    <property type="molecule type" value="Genomic_DNA"/>
</dbReference>
<accession>A0A495QSS4</accession>
<comment type="caution">
    <text evidence="1">The sequence shown here is derived from an EMBL/GenBank/DDBJ whole genome shotgun (WGS) entry which is preliminary data.</text>
</comment>
<name>A0A495QSS4_9ACTN</name>
<dbReference type="RefSeq" id="WP_121433823.1">
    <property type="nucleotide sequence ID" value="NZ_RBWU01000002.1"/>
</dbReference>
<proteinExistence type="predicted"/>
<evidence type="ECO:0000313" key="1">
    <source>
        <dbReference type="EMBL" id="RKS76487.1"/>
    </source>
</evidence>
<gene>
    <name evidence="1" type="ORF">BZB76_1843</name>
</gene>
<keyword evidence="2" id="KW-1185">Reference proteome</keyword>
<reference evidence="1 2" key="1">
    <citation type="submission" date="2018-10" db="EMBL/GenBank/DDBJ databases">
        <title>Genomic Encyclopedia of Archaeal and Bacterial Type Strains, Phase II (KMG-II): from individual species to whole genera.</title>
        <authorList>
            <person name="Goeker M."/>
        </authorList>
    </citation>
    <scope>NUCLEOTIDE SEQUENCE [LARGE SCALE GENOMIC DNA]</scope>
    <source>
        <strain evidence="1 2">DSM 43383</strain>
    </source>
</reference>
<organism evidence="1 2">
    <name type="scientific">Actinomadura pelletieri DSM 43383</name>
    <dbReference type="NCBI Taxonomy" id="1120940"/>
    <lineage>
        <taxon>Bacteria</taxon>
        <taxon>Bacillati</taxon>
        <taxon>Actinomycetota</taxon>
        <taxon>Actinomycetes</taxon>
        <taxon>Streptosporangiales</taxon>
        <taxon>Thermomonosporaceae</taxon>
        <taxon>Actinomadura</taxon>
    </lineage>
</organism>